<dbReference type="Proteomes" id="UP000008068">
    <property type="component" value="Unassembled WGS sequence"/>
</dbReference>
<evidence type="ECO:0000256" key="1">
    <source>
        <dbReference type="SAM" id="MobiDB-lite"/>
    </source>
</evidence>
<evidence type="ECO:0000313" key="3">
    <source>
        <dbReference type="EMBL" id="EGT58405.1"/>
    </source>
</evidence>
<name>G0NDK2_CAEBE</name>
<gene>
    <name evidence="3" type="ORF">CAEBREN_09966</name>
</gene>
<evidence type="ECO:0000313" key="4">
    <source>
        <dbReference type="Proteomes" id="UP000008068"/>
    </source>
</evidence>
<feature type="region of interest" description="Disordered" evidence="1">
    <location>
        <begin position="49"/>
        <end position="85"/>
    </location>
</feature>
<evidence type="ECO:0000256" key="2">
    <source>
        <dbReference type="SAM" id="SignalP"/>
    </source>
</evidence>
<feature type="chain" id="PRO_5003405598" evidence="2">
    <location>
        <begin position="17"/>
        <end position="131"/>
    </location>
</feature>
<protein>
    <submittedName>
        <fullName evidence="3">Uncharacterized protein</fullName>
    </submittedName>
</protein>
<keyword evidence="2" id="KW-0732">Signal</keyword>
<sequence length="131" mass="14683">MTWPVLLVVTVALGVAWNFYASRNLSKTQDVYTEIVVGSRVNQALNDVTEDGQAPNNAPVNNQAANDAPTDDQDENDVPFHETEEFSNDNTHCYELIGTMFPNLLEKLNRCQYMLNAIVTDLSSYRRLAIS</sequence>
<feature type="compositionally biased region" description="Low complexity" evidence="1">
    <location>
        <begin position="54"/>
        <end position="68"/>
    </location>
</feature>
<dbReference type="InParanoid" id="G0NDK2"/>
<dbReference type="HOGENOM" id="CLU_1929436_0_0_1"/>
<accession>G0NDK2</accession>
<keyword evidence="4" id="KW-1185">Reference proteome</keyword>
<dbReference type="EMBL" id="GL379868">
    <property type="protein sequence ID" value="EGT58405.1"/>
    <property type="molecule type" value="Genomic_DNA"/>
</dbReference>
<dbReference type="AlphaFoldDB" id="G0NDK2"/>
<organism evidence="4">
    <name type="scientific">Caenorhabditis brenneri</name>
    <name type="common">Nematode worm</name>
    <dbReference type="NCBI Taxonomy" id="135651"/>
    <lineage>
        <taxon>Eukaryota</taxon>
        <taxon>Metazoa</taxon>
        <taxon>Ecdysozoa</taxon>
        <taxon>Nematoda</taxon>
        <taxon>Chromadorea</taxon>
        <taxon>Rhabditida</taxon>
        <taxon>Rhabditina</taxon>
        <taxon>Rhabditomorpha</taxon>
        <taxon>Rhabditoidea</taxon>
        <taxon>Rhabditidae</taxon>
        <taxon>Peloderinae</taxon>
        <taxon>Caenorhabditis</taxon>
    </lineage>
</organism>
<reference evidence="4" key="1">
    <citation type="submission" date="2011-07" db="EMBL/GenBank/DDBJ databases">
        <authorList>
            <consortium name="Caenorhabditis brenneri Sequencing and Analysis Consortium"/>
            <person name="Wilson R.K."/>
        </authorList>
    </citation>
    <scope>NUCLEOTIDE SEQUENCE [LARGE SCALE GENOMIC DNA]</scope>
    <source>
        <strain evidence="4">PB2801</strain>
    </source>
</reference>
<feature type="signal peptide" evidence="2">
    <location>
        <begin position="1"/>
        <end position="16"/>
    </location>
</feature>
<proteinExistence type="predicted"/>